<dbReference type="Gene3D" id="3.90.220.20">
    <property type="entry name" value="DNA methylase specificity domains"/>
    <property type="match status" value="2"/>
</dbReference>
<keyword evidence="6" id="KW-0378">Hydrolase</keyword>
<name>A0A9D7FAM7_9RHOO</name>
<gene>
    <name evidence="6" type="ORF">IPJ48_03980</name>
</gene>
<accession>A0A9D7FAM7</accession>
<feature type="region of interest" description="Disordered" evidence="4">
    <location>
        <begin position="555"/>
        <end position="599"/>
    </location>
</feature>
<dbReference type="GO" id="GO:0003677">
    <property type="term" value="F:DNA binding"/>
    <property type="evidence" value="ECO:0007669"/>
    <property type="project" value="UniProtKB-KW"/>
</dbReference>
<evidence type="ECO:0000256" key="1">
    <source>
        <dbReference type="ARBA" id="ARBA00010923"/>
    </source>
</evidence>
<evidence type="ECO:0000256" key="4">
    <source>
        <dbReference type="SAM" id="MobiDB-lite"/>
    </source>
</evidence>
<keyword evidence="6" id="KW-0255">Endonuclease</keyword>
<keyword evidence="6" id="KW-0540">Nuclease</keyword>
<dbReference type="AlphaFoldDB" id="A0A9D7FAM7"/>
<dbReference type="InterPro" id="IPR051212">
    <property type="entry name" value="Type-I_RE_S_subunit"/>
</dbReference>
<comment type="caution">
    <text evidence="6">The sequence shown here is derived from an EMBL/GenBank/DDBJ whole genome shotgun (WGS) entry which is preliminary data.</text>
</comment>
<protein>
    <submittedName>
        <fullName evidence="6">Restriction endonuclease subunit S</fullName>
    </submittedName>
</protein>
<dbReference type="SUPFAM" id="SSF116734">
    <property type="entry name" value="DNA methylase specificity domain"/>
    <property type="match status" value="2"/>
</dbReference>
<evidence type="ECO:0000313" key="6">
    <source>
        <dbReference type="EMBL" id="MBK7422308.1"/>
    </source>
</evidence>
<evidence type="ECO:0000313" key="7">
    <source>
        <dbReference type="Proteomes" id="UP000886602"/>
    </source>
</evidence>
<organism evidence="6 7">
    <name type="scientific">Candidatus Propionivibrio dominans</name>
    <dbReference type="NCBI Taxonomy" id="2954373"/>
    <lineage>
        <taxon>Bacteria</taxon>
        <taxon>Pseudomonadati</taxon>
        <taxon>Pseudomonadota</taxon>
        <taxon>Betaproteobacteria</taxon>
        <taxon>Rhodocyclales</taxon>
        <taxon>Rhodocyclaceae</taxon>
        <taxon>Propionivibrio</taxon>
    </lineage>
</organism>
<dbReference type="InterPro" id="IPR000055">
    <property type="entry name" value="Restrct_endonuc_typeI_TRD"/>
</dbReference>
<evidence type="ECO:0000259" key="5">
    <source>
        <dbReference type="Pfam" id="PF01420"/>
    </source>
</evidence>
<dbReference type="InterPro" id="IPR044946">
    <property type="entry name" value="Restrct_endonuc_typeI_TRD_sf"/>
</dbReference>
<dbReference type="PANTHER" id="PTHR43140:SF1">
    <property type="entry name" value="TYPE I RESTRICTION ENZYME ECOKI SPECIFICITY SUBUNIT"/>
    <property type="match status" value="1"/>
</dbReference>
<dbReference type="CDD" id="cd17254">
    <property type="entry name" value="RMtype1_S_FclI-TRD1-CR1_like"/>
    <property type="match status" value="1"/>
</dbReference>
<dbReference type="Proteomes" id="UP000886602">
    <property type="component" value="Unassembled WGS sequence"/>
</dbReference>
<dbReference type="PANTHER" id="PTHR43140">
    <property type="entry name" value="TYPE-1 RESTRICTION ENZYME ECOKI SPECIFICITY PROTEIN"/>
    <property type="match status" value="1"/>
</dbReference>
<reference evidence="6" key="1">
    <citation type="submission" date="2020-10" db="EMBL/GenBank/DDBJ databases">
        <title>Connecting structure to function with the recovery of over 1000 high-quality activated sludge metagenome-assembled genomes encoding full-length rRNA genes using long-read sequencing.</title>
        <authorList>
            <person name="Singleton C.M."/>
            <person name="Petriglieri F."/>
            <person name="Kristensen J.M."/>
            <person name="Kirkegaard R.H."/>
            <person name="Michaelsen T.Y."/>
            <person name="Andersen M.H."/>
            <person name="Karst S.M."/>
            <person name="Dueholm M.S."/>
            <person name="Nielsen P.H."/>
            <person name="Albertsen M."/>
        </authorList>
    </citation>
    <scope>NUCLEOTIDE SEQUENCE</scope>
    <source>
        <strain evidence="6">EsbW_18-Q3-R4-48_MAXAC.044</strain>
    </source>
</reference>
<keyword evidence="2" id="KW-0680">Restriction system</keyword>
<dbReference type="EMBL" id="JADJNC010000005">
    <property type="protein sequence ID" value="MBK7422308.1"/>
    <property type="molecule type" value="Genomic_DNA"/>
</dbReference>
<evidence type="ECO:0000256" key="2">
    <source>
        <dbReference type="ARBA" id="ARBA00022747"/>
    </source>
</evidence>
<evidence type="ECO:0000256" key="3">
    <source>
        <dbReference type="ARBA" id="ARBA00023125"/>
    </source>
</evidence>
<sequence length="599" mass="66550">MSSSLPDHLDLIAAAPNGIQKLRGLILELAVRGKLVPQDPKDEPASELRKRIAQVRARLEVEGTCKKSNATPLDAGDAPPFELPAGWVLSQLSDLALVLNGRAYSKDELLSEGVPVLRVGNLFTSNHWYYSNLQLEADKYCDQGDLLYSWSASFGPFIWQGPKVIYHYHIWKLRLFDESSLSKEFFYKFLLEKTAEIKAAGHGVSMIHMTKEKMEKIFVPFPPLAEQHRIVAKVDELMALCDRLEAEQTDATSAHAKLVETLLGTLTQSTDAADLAANWQRLAEHFDTLFTTESSLDALKQTILQLAVMGKLVPQDPKDEPAHVSLTNAFNLRKGLVKSGVIPKRLLTESPQLSERPITVPENWAFASFDHLAAPVPNALKAGPFGSALKKDCYVPSGYKIYGQEQVIKQDAFYGDYYISEAKFAQLRSCEAKPGDLLISLVGTIGKVLVLPLEAEAGIINPRLIKMSLDLKLVYAEYVKIMLASPWVREFLFSESHGSTMDVLNLTILRNLPVPLPPLAEQHRIVAKVAELLALVDRLKADLAELALVRRVYPPPSSNPPCKPPEDPPCRSVPHSGKFPHNRKPWSKRSCRARSCSKT</sequence>
<dbReference type="Pfam" id="PF01420">
    <property type="entry name" value="Methylase_S"/>
    <property type="match status" value="2"/>
</dbReference>
<feature type="compositionally biased region" description="Basic residues" evidence="4">
    <location>
        <begin position="578"/>
        <end position="599"/>
    </location>
</feature>
<dbReference type="GO" id="GO:0009307">
    <property type="term" value="P:DNA restriction-modification system"/>
    <property type="evidence" value="ECO:0007669"/>
    <property type="project" value="UniProtKB-KW"/>
</dbReference>
<keyword evidence="3" id="KW-0238">DNA-binding</keyword>
<comment type="similarity">
    <text evidence="1">Belongs to the type-I restriction system S methylase family.</text>
</comment>
<dbReference type="GO" id="GO:0004519">
    <property type="term" value="F:endonuclease activity"/>
    <property type="evidence" value="ECO:0007669"/>
    <property type="project" value="UniProtKB-KW"/>
</dbReference>
<proteinExistence type="inferred from homology"/>
<feature type="domain" description="Type I restriction modification DNA specificity" evidence="5">
    <location>
        <begin position="433"/>
        <end position="537"/>
    </location>
</feature>
<feature type="domain" description="Type I restriction modification DNA specificity" evidence="5">
    <location>
        <begin position="84"/>
        <end position="248"/>
    </location>
</feature>